<gene>
    <name evidence="1" type="ORF">K1Y72_20825</name>
</gene>
<organism evidence="1 2">
    <name type="scientific">Actinomadura parmotrematis</name>
    <dbReference type="NCBI Taxonomy" id="2864039"/>
    <lineage>
        <taxon>Bacteria</taxon>
        <taxon>Bacillati</taxon>
        <taxon>Actinomycetota</taxon>
        <taxon>Actinomycetes</taxon>
        <taxon>Streptosporangiales</taxon>
        <taxon>Thermomonosporaceae</taxon>
        <taxon>Actinomadura</taxon>
    </lineage>
</organism>
<sequence length="57" mass="6887">MPDPRDPHPRPRPQPHALPAWHAARYQRLAEPSRFDRLVGRLAGRLRRRRHRRPRAK</sequence>
<accession>A0ABS7FYW2</accession>
<dbReference type="Proteomes" id="UP000774570">
    <property type="component" value="Unassembled WGS sequence"/>
</dbReference>
<name>A0ABS7FYW2_9ACTN</name>
<keyword evidence="2" id="KW-1185">Reference proteome</keyword>
<proteinExistence type="predicted"/>
<reference evidence="1 2" key="1">
    <citation type="submission" date="2021-07" db="EMBL/GenBank/DDBJ databases">
        <title>Actinomadura sp. PM05-2 isolated from lichen.</title>
        <authorList>
            <person name="Somphong A."/>
            <person name="Phongsopitanun W."/>
            <person name="Tanasupawat S."/>
            <person name="Peongsungnone V."/>
        </authorList>
    </citation>
    <scope>NUCLEOTIDE SEQUENCE [LARGE SCALE GENOMIC DNA]</scope>
    <source>
        <strain evidence="1 2">PM05-2</strain>
    </source>
</reference>
<protein>
    <submittedName>
        <fullName evidence="1">Uncharacterized protein</fullName>
    </submittedName>
</protein>
<dbReference type="EMBL" id="JAIBOA010000013">
    <property type="protein sequence ID" value="MBW8484839.1"/>
    <property type="molecule type" value="Genomic_DNA"/>
</dbReference>
<comment type="caution">
    <text evidence="1">The sequence shown here is derived from an EMBL/GenBank/DDBJ whole genome shotgun (WGS) entry which is preliminary data.</text>
</comment>
<evidence type="ECO:0000313" key="1">
    <source>
        <dbReference type="EMBL" id="MBW8484839.1"/>
    </source>
</evidence>
<dbReference type="RefSeq" id="WP_220168070.1">
    <property type="nucleotide sequence ID" value="NZ_JAIBOA010000013.1"/>
</dbReference>
<evidence type="ECO:0000313" key="2">
    <source>
        <dbReference type="Proteomes" id="UP000774570"/>
    </source>
</evidence>